<dbReference type="AlphaFoldDB" id="A0A8K0I0K2"/>
<dbReference type="OrthoDB" id="3176171at2759"/>
<dbReference type="Proteomes" id="UP000797356">
    <property type="component" value="Chromosome 2"/>
</dbReference>
<evidence type="ECO:0000256" key="1">
    <source>
        <dbReference type="ARBA" id="ARBA00010899"/>
    </source>
</evidence>
<keyword evidence="5 9" id="KW-0175">Coiled coil</keyword>
<feature type="domain" description="Kinesin motor" evidence="11">
    <location>
        <begin position="169"/>
        <end position="493"/>
    </location>
</feature>
<feature type="binding site" evidence="7">
    <location>
        <begin position="252"/>
        <end position="259"/>
    </location>
    <ligand>
        <name>ATP</name>
        <dbReference type="ChEBI" id="CHEBI:30616"/>
    </ligand>
</feature>
<feature type="region of interest" description="Disordered" evidence="10">
    <location>
        <begin position="1"/>
        <end position="30"/>
    </location>
</feature>
<dbReference type="GO" id="GO:0007018">
    <property type="term" value="P:microtubule-based movement"/>
    <property type="evidence" value="ECO:0007669"/>
    <property type="project" value="InterPro"/>
</dbReference>
<evidence type="ECO:0000256" key="2">
    <source>
        <dbReference type="ARBA" id="ARBA00022701"/>
    </source>
</evidence>
<evidence type="ECO:0000256" key="9">
    <source>
        <dbReference type="SAM" id="Coils"/>
    </source>
</evidence>
<dbReference type="PANTHER" id="PTHR47972:SF2">
    <property type="entry name" value="KINESIN-LIKE PROTEIN KIN-14S"/>
    <property type="match status" value="1"/>
</dbReference>
<dbReference type="CDD" id="cd01366">
    <property type="entry name" value="KISc_C_terminal"/>
    <property type="match status" value="1"/>
</dbReference>
<evidence type="ECO:0000256" key="5">
    <source>
        <dbReference type="ARBA" id="ARBA00023054"/>
    </source>
</evidence>
<name>A0A8K0I0K2_COCNU</name>
<evidence type="ECO:0000313" key="12">
    <source>
        <dbReference type="EMBL" id="KAG1331733.1"/>
    </source>
</evidence>
<dbReference type="FunFam" id="3.40.850.10:FF:000061">
    <property type="entry name" value="Kinesin-like protein"/>
    <property type="match status" value="1"/>
</dbReference>
<dbReference type="PROSITE" id="PS00411">
    <property type="entry name" value="KINESIN_MOTOR_1"/>
    <property type="match status" value="1"/>
</dbReference>
<keyword evidence="6 7" id="KW-0505">Motor protein</keyword>
<dbReference type="GO" id="GO:0005524">
    <property type="term" value="F:ATP binding"/>
    <property type="evidence" value="ECO:0007669"/>
    <property type="project" value="UniProtKB-UniRule"/>
</dbReference>
<reference evidence="12" key="2">
    <citation type="submission" date="2019-07" db="EMBL/GenBank/DDBJ databases">
        <authorList>
            <person name="Yang Y."/>
            <person name="Bocs S."/>
            <person name="Baudouin L."/>
        </authorList>
    </citation>
    <scope>NUCLEOTIDE SEQUENCE</scope>
    <source>
        <tissue evidence="12">Spear leaf of Hainan Tall coconut</tissue>
    </source>
</reference>
<dbReference type="GO" id="GO:0008017">
    <property type="term" value="F:microtubule binding"/>
    <property type="evidence" value="ECO:0007669"/>
    <property type="project" value="InterPro"/>
</dbReference>
<sequence length="519" mass="57887">MMGEEALPAMSPLRSIEAAPKAVEEKSKSLQVVQDQTLEAHSDSSVNLLDQDRELNPPIVSKEMEQGSSNTIQVLKDDDCLIPSPILKGISGPDLSSALQLLGSKYNSLMKRHQEQSDELEKEWANCEMLKNKCLEECKPKYETLKQKYTEECAARKRLYNELIELKGNIRVFCRCRPLSLEEMSKGYSSVVEIDPLQDTGLQIICSDSSKKQYKFDHVFGPKDDQETVFGETLPIVKSVLDGYNVCIFAYGQTGSGKTFTIEGTTEKRGVNYRALEELFKSSSERSSLIRYEFSVSMLEVYNEKIRDLLADNADQPVKKLEIKQVADGIQDVPGLVEAQICSIYEVWEMLKTGARNRSVGSTNANELSSRSHCLVRVTIKSENLVSGQRSRSHMWLVDLAGSERVAKTEVEGERLKESQFINKSLSALGDVISALASKNPHIPYRNSKVTHLLQSSLGGDCKTLMFAQISPSSADLGETLCSLNFASRVRGVEHGPARKQSDPAESFKLKQMVVLIFF</sequence>
<organism evidence="12 13">
    <name type="scientific">Cocos nucifera</name>
    <name type="common">Coconut palm</name>
    <dbReference type="NCBI Taxonomy" id="13894"/>
    <lineage>
        <taxon>Eukaryota</taxon>
        <taxon>Viridiplantae</taxon>
        <taxon>Streptophyta</taxon>
        <taxon>Embryophyta</taxon>
        <taxon>Tracheophyta</taxon>
        <taxon>Spermatophyta</taxon>
        <taxon>Magnoliopsida</taxon>
        <taxon>Liliopsida</taxon>
        <taxon>Arecaceae</taxon>
        <taxon>Arecoideae</taxon>
        <taxon>Cocoseae</taxon>
        <taxon>Attaleinae</taxon>
        <taxon>Cocos</taxon>
    </lineage>
</organism>
<evidence type="ECO:0000256" key="6">
    <source>
        <dbReference type="ARBA" id="ARBA00023175"/>
    </source>
</evidence>
<evidence type="ECO:0000313" key="13">
    <source>
        <dbReference type="Proteomes" id="UP000797356"/>
    </source>
</evidence>
<keyword evidence="4 7" id="KW-0067">ATP-binding</keyword>
<evidence type="ECO:0000256" key="10">
    <source>
        <dbReference type="SAM" id="MobiDB-lite"/>
    </source>
</evidence>
<dbReference type="InterPro" id="IPR001752">
    <property type="entry name" value="Kinesin_motor_dom"/>
</dbReference>
<dbReference type="EMBL" id="CM017873">
    <property type="protein sequence ID" value="KAG1331733.1"/>
    <property type="molecule type" value="Genomic_DNA"/>
</dbReference>
<evidence type="ECO:0000256" key="8">
    <source>
        <dbReference type="RuleBase" id="RU000394"/>
    </source>
</evidence>
<dbReference type="InterPro" id="IPR027640">
    <property type="entry name" value="Kinesin-like_fam"/>
</dbReference>
<comment type="caution">
    <text evidence="12">The sequence shown here is derived from an EMBL/GenBank/DDBJ whole genome shotgun (WGS) entry which is preliminary data.</text>
</comment>
<dbReference type="InterPro" id="IPR019821">
    <property type="entry name" value="Kinesin_motor_CS"/>
</dbReference>
<accession>A0A8K0I0K2</accession>
<reference evidence="12" key="1">
    <citation type="journal article" date="2017" name="Gigascience">
        <title>The genome draft of coconut (Cocos nucifera).</title>
        <authorList>
            <person name="Xiao Y."/>
            <person name="Xu P."/>
            <person name="Fan H."/>
            <person name="Baudouin L."/>
            <person name="Xia W."/>
            <person name="Bocs S."/>
            <person name="Xu J."/>
            <person name="Li Q."/>
            <person name="Guo A."/>
            <person name="Zhou L."/>
            <person name="Li J."/>
            <person name="Wu Y."/>
            <person name="Ma Z."/>
            <person name="Armero A."/>
            <person name="Issali A.E."/>
            <person name="Liu N."/>
            <person name="Peng M."/>
            <person name="Yang Y."/>
        </authorList>
    </citation>
    <scope>NUCLEOTIDE SEQUENCE</scope>
    <source>
        <tissue evidence="12">Spear leaf of Hainan Tall coconut</tissue>
    </source>
</reference>
<dbReference type="GO" id="GO:0003777">
    <property type="term" value="F:microtubule motor activity"/>
    <property type="evidence" value="ECO:0007669"/>
    <property type="project" value="InterPro"/>
</dbReference>
<dbReference type="PRINTS" id="PR00380">
    <property type="entry name" value="KINESINHEAVY"/>
</dbReference>
<evidence type="ECO:0000256" key="4">
    <source>
        <dbReference type="ARBA" id="ARBA00022840"/>
    </source>
</evidence>
<dbReference type="InterPro" id="IPR027417">
    <property type="entry name" value="P-loop_NTPase"/>
</dbReference>
<keyword evidence="3 7" id="KW-0547">Nucleotide-binding</keyword>
<evidence type="ECO:0000259" key="11">
    <source>
        <dbReference type="PROSITE" id="PS50067"/>
    </source>
</evidence>
<evidence type="ECO:0000256" key="3">
    <source>
        <dbReference type="ARBA" id="ARBA00022741"/>
    </source>
</evidence>
<dbReference type="Gene3D" id="3.40.850.10">
    <property type="entry name" value="Kinesin motor domain"/>
    <property type="match status" value="1"/>
</dbReference>
<evidence type="ECO:0000256" key="7">
    <source>
        <dbReference type="PROSITE-ProRule" id="PRU00283"/>
    </source>
</evidence>
<dbReference type="SUPFAM" id="SSF52540">
    <property type="entry name" value="P-loop containing nucleoside triphosphate hydrolases"/>
    <property type="match status" value="1"/>
</dbReference>
<gene>
    <name evidence="12" type="ORF">COCNU_02G017010</name>
</gene>
<protein>
    <recommendedName>
        <fullName evidence="8">Kinesin-like protein</fullName>
    </recommendedName>
</protein>
<dbReference type="PROSITE" id="PS50067">
    <property type="entry name" value="KINESIN_MOTOR_2"/>
    <property type="match status" value="1"/>
</dbReference>
<dbReference type="GO" id="GO:0005874">
    <property type="term" value="C:microtubule"/>
    <property type="evidence" value="ECO:0007669"/>
    <property type="project" value="UniProtKB-KW"/>
</dbReference>
<dbReference type="Pfam" id="PF00225">
    <property type="entry name" value="Kinesin"/>
    <property type="match status" value="1"/>
</dbReference>
<dbReference type="PANTHER" id="PTHR47972">
    <property type="entry name" value="KINESIN-LIKE PROTEIN KLP-3"/>
    <property type="match status" value="1"/>
</dbReference>
<dbReference type="InterPro" id="IPR036961">
    <property type="entry name" value="Kinesin_motor_dom_sf"/>
</dbReference>
<comment type="similarity">
    <text evidence="1">Belongs to the TRAFAC class myosin-kinesin ATPase superfamily. Kinesin family. KIN-14 subfamily.</text>
</comment>
<proteinExistence type="inferred from homology"/>
<dbReference type="SMART" id="SM00129">
    <property type="entry name" value="KISc"/>
    <property type="match status" value="1"/>
</dbReference>
<keyword evidence="13" id="KW-1185">Reference proteome</keyword>
<keyword evidence="2 8" id="KW-0493">Microtubule</keyword>
<feature type="coiled-coil region" evidence="9">
    <location>
        <begin position="103"/>
        <end position="130"/>
    </location>
</feature>